<keyword evidence="4 7" id="KW-1133">Transmembrane helix</keyword>
<dbReference type="Pfam" id="PF02687">
    <property type="entry name" value="FtsX"/>
    <property type="match status" value="1"/>
</dbReference>
<organism evidence="10 11">
    <name type="scientific">Sinanaerobacter chloroacetimidivorans</name>
    <dbReference type="NCBI Taxonomy" id="2818044"/>
    <lineage>
        <taxon>Bacteria</taxon>
        <taxon>Bacillati</taxon>
        <taxon>Bacillota</taxon>
        <taxon>Clostridia</taxon>
        <taxon>Peptostreptococcales</taxon>
        <taxon>Anaerovoracaceae</taxon>
        <taxon>Sinanaerobacter</taxon>
    </lineage>
</organism>
<comment type="similarity">
    <text evidence="6">Belongs to the ABC-4 integral membrane protein family.</text>
</comment>
<evidence type="ECO:0000256" key="4">
    <source>
        <dbReference type="ARBA" id="ARBA00022989"/>
    </source>
</evidence>
<name>A0A8J7W374_9FIRM</name>
<reference evidence="10" key="2">
    <citation type="submission" date="2021-04" db="EMBL/GenBank/DDBJ databases">
        <authorList>
            <person name="Liu J."/>
        </authorList>
    </citation>
    <scope>NUCLEOTIDE SEQUENCE</scope>
    <source>
        <strain evidence="10">BAD-6</strain>
    </source>
</reference>
<feature type="domain" description="MacB-like periplasmic core" evidence="9">
    <location>
        <begin position="19"/>
        <end position="219"/>
    </location>
</feature>
<dbReference type="EMBL" id="JAGSND010000020">
    <property type="protein sequence ID" value="MBR0600059.1"/>
    <property type="molecule type" value="Genomic_DNA"/>
</dbReference>
<feature type="transmembrane region" description="Helical" evidence="7">
    <location>
        <begin position="251"/>
        <end position="276"/>
    </location>
</feature>
<feature type="transmembrane region" description="Helical" evidence="7">
    <location>
        <begin position="297"/>
        <end position="330"/>
    </location>
</feature>
<dbReference type="GO" id="GO:0022857">
    <property type="term" value="F:transmembrane transporter activity"/>
    <property type="evidence" value="ECO:0007669"/>
    <property type="project" value="TreeGrafter"/>
</dbReference>
<dbReference type="InterPro" id="IPR003838">
    <property type="entry name" value="ABC3_permease_C"/>
</dbReference>
<sequence length="387" mass="41586">MNIPKLVIKNITRSRGRFIFTLLGIIIGIASFVTLLSLGGSLQNEVKKQASELGANLVITPKGWCAYEQISVLTGEQLPESIPFDVVNKVSAIKGLTAVPYLSEKTAIQNNPVSVIGILPEEMKTFKGWGIENGNYFASQDEKAVVVGSGIAQQFKLSLNDILTIRGEKFPIKGILKETGSKDDTTVFVPLTIAQKLYGVKDNVSFIAVKVDDIAKIDSYIIKIQDTANVAVSSDKQLLKSVLSIVGTVNLTLQLIAIVAIISAAFGIINTMMTAISERRREIGILQAIGSKKSTIFTVFLLESGLYGLLGGAIGLVLGLVFSSIAAPYISQNEFTAFMKGSNLPINLDLKLIVGSLLFSLGISLVSGLYPAWRAARLTPVEAISYE</sequence>
<comment type="caution">
    <text evidence="10">The sequence shown here is derived from an EMBL/GenBank/DDBJ whole genome shotgun (WGS) entry which is preliminary data.</text>
</comment>
<keyword evidence="5 7" id="KW-0472">Membrane</keyword>
<evidence type="ECO:0000259" key="9">
    <source>
        <dbReference type="Pfam" id="PF12704"/>
    </source>
</evidence>
<evidence type="ECO:0000259" key="8">
    <source>
        <dbReference type="Pfam" id="PF02687"/>
    </source>
</evidence>
<feature type="transmembrane region" description="Helical" evidence="7">
    <location>
        <begin position="20"/>
        <end position="42"/>
    </location>
</feature>
<dbReference type="RefSeq" id="WP_227020180.1">
    <property type="nucleotide sequence ID" value="NZ_JAGSND010000020.1"/>
</dbReference>
<keyword evidence="11" id="KW-1185">Reference proteome</keyword>
<evidence type="ECO:0000313" key="10">
    <source>
        <dbReference type="EMBL" id="MBR0600059.1"/>
    </source>
</evidence>
<evidence type="ECO:0000256" key="6">
    <source>
        <dbReference type="ARBA" id="ARBA00038076"/>
    </source>
</evidence>
<dbReference type="GO" id="GO:0005886">
    <property type="term" value="C:plasma membrane"/>
    <property type="evidence" value="ECO:0007669"/>
    <property type="project" value="UniProtKB-SubCell"/>
</dbReference>
<evidence type="ECO:0000256" key="1">
    <source>
        <dbReference type="ARBA" id="ARBA00004651"/>
    </source>
</evidence>
<evidence type="ECO:0000256" key="5">
    <source>
        <dbReference type="ARBA" id="ARBA00023136"/>
    </source>
</evidence>
<feature type="domain" description="ABC3 transporter permease C-terminal" evidence="8">
    <location>
        <begin position="255"/>
        <end position="380"/>
    </location>
</feature>
<comment type="subcellular location">
    <subcellularLocation>
        <location evidence="1">Cell membrane</location>
        <topology evidence="1">Multi-pass membrane protein</topology>
    </subcellularLocation>
</comment>
<dbReference type="AlphaFoldDB" id="A0A8J7W374"/>
<accession>A0A8J7W374</accession>
<gene>
    <name evidence="10" type="ORF">KCX82_19420</name>
</gene>
<evidence type="ECO:0000313" key="11">
    <source>
        <dbReference type="Proteomes" id="UP000675664"/>
    </source>
</evidence>
<keyword evidence="2" id="KW-1003">Cell membrane</keyword>
<evidence type="ECO:0000256" key="3">
    <source>
        <dbReference type="ARBA" id="ARBA00022692"/>
    </source>
</evidence>
<dbReference type="Proteomes" id="UP000675664">
    <property type="component" value="Unassembled WGS sequence"/>
</dbReference>
<proteinExistence type="inferred from homology"/>
<evidence type="ECO:0000256" key="2">
    <source>
        <dbReference type="ARBA" id="ARBA00022475"/>
    </source>
</evidence>
<reference evidence="10" key="1">
    <citation type="submission" date="2021-04" db="EMBL/GenBank/DDBJ databases">
        <title>Sinoanaerobacter chloroacetimidivorans sp. nov., an obligate anaerobic bacterium isolated from anaerobic sludge.</title>
        <authorList>
            <person name="Bao Y."/>
        </authorList>
    </citation>
    <scope>NUCLEOTIDE SEQUENCE</scope>
    <source>
        <strain evidence="10">BAD-6</strain>
    </source>
</reference>
<dbReference type="Pfam" id="PF12704">
    <property type="entry name" value="MacB_PCD"/>
    <property type="match status" value="1"/>
</dbReference>
<protein>
    <submittedName>
        <fullName evidence="10">ABC transporter permease</fullName>
    </submittedName>
</protein>
<dbReference type="InterPro" id="IPR025857">
    <property type="entry name" value="MacB_PCD"/>
</dbReference>
<dbReference type="InterPro" id="IPR050250">
    <property type="entry name" value="Macrolide_Exporter_MacB"/>
</dbReference>
<keyword evidence="3 7" id="KW-0812">Transmembrane</keyword>
<dbReference type="PANTHER" id="PTHR30572:SF4">
    <property type="entry name" value="ABC TRANSPORTER PERMEASE YTRF"/>
    <property type="match status" value="1"/>
</dbReference>
<evidence type="ECO:0000256" key="7">
    <source>
        <dbReference type="SAM" id="Phobius"/>
    </source>
</evidence>
<dbReference type="PANTHER" id="PTHR30572">
    <property type="entry name" value="MEMBRANE COMPONENT OF TRANSPORTER-RELATED"/>
    <property type="match status" value="1"/>
</dbReference>
<feature type="transmembrane region" description="Helical" evidence="7">
    <location>
        <begin position="350"/>
        <end position="370"/>
    </location>
</feature>